<dbReference type="InterPro" id="IPR009081">
    <property type="entry name" value="PP-bd_ACP"/>
</dbReference>
<reference evidence="3 4" key="1">
    <citation type="submission" date="2020-05" db="EMBL/GenBank/DDBJ databases">
        <title>Whole genome sequencing and identification of novel metabolites from Paenibacillus alvei strain JR949.</title>
        <authorList>
            <person name="Rajendhran J."/>
            <person name="Sree Pranav P."/>
            <person name="Mahalakshmi B."/>
            <person name="Karthikeyan R."/>
        </authorList>
    </citation>
    <scope>NUCLEOTIDE SEQUENCE [LARGE SCALE GENOMIC DNA]</scope>
    <source>
        <strain evidence="3 4">JR949</strain>
    </source>
</reference>
<evidence type="ECO:0000313" key="2">
    <source>
        <dbReference type="EMBL" id="MCY9760855.1"/>
    </source>
</evidence>
<sequence length="82" mass="9726">MEVQHKEKIRAFLAKYFKQVQLHDDDQLFSLGFVDSLFVMQLVTFLESEFAIVLDNDDLEFSHFRTIQSMSDLIERKLAIKQ</sequence>
<dbReference type="InterPro" id="IPR036736">
    <property type="entry name" value="ACP-like_sf"/>
</dbReference>
<dbReference type="AlphaFoldDB" id="A0AAP7DJG6"/>
<evidence type="ECO:0000313" key="5">
    <source>
        <dbReference type="Proteomes" id="UP001527181"/>
    </source>
</evidence>
<dbReference type="Proteomes" id="UP000552038">
    <property type="component" value="Unassembled WGS sequence"/>
</dbReference>
<dbReference type="PROSITE" id="PS50075">
    <property type="entry name" value="CARRIER"/>
    <property type="match status" value="1"/>
</dbReference>
<evidence type="ECO:0000259" key="1">
    <source>
        <dbReference type="PROSITE" id="PS50075"/>
    </source>
</evidence>
<dbReference type="Pfam" id="PF00550">
    <property type="entry name" value="PP-binding"/>
    <property type="match status" value="1"/>
</dbReference>
<keyword evidence="5" id="KW-1185">Reference proteome</keyword>
<name>A0AAP7DJG6_PAEAL</name>
<gene>
    <name evidence="3" type="ORF">HMI46_14055</name>
    <name evidence="2" type="ORF">M5X12_09730</name>
</gene>
<evidence type="ECO:0000313" key="4">
    <source>
        <dbReference type="Proteomes" id="UP000552038"/>
    </source>
</evidence>
<dbReference type="SUPFAM" id="SSF47336">
    <property type="entry name" value="ACP-like"/>
    <property type="match status" value="1"/>
</dbReference>
<feature type="domain" description="Carrier" evidence="1">
    <location>
        <begin position="1"/>
        <end position="78"/>
    </location>
</feature>
<protein>
    <submittedName>
        <fullName evidence="3">Acyl carrier protein</fullName>
    </submittedName>
</protein>
<reference evidence="2 5" key="2">
    <citation type="submission" date="2022-05" db="EMBL/GenBank/DDBJ databases">
        <title>Genome Sequencing of Bee-Associated Microbes.</title>
        <authorList>
            <person name="Dunlap C."/>
        </authorList>
    </citation>
    <scope>NUCLEOTIDE SEQUENCE [LARGE SCALE GENOMIC DNA]</scope>
    <source>
        <strain evidence="2 5">NRRL B-04010</strain>
    </source>
</reference>
<dbReference type="EMBL" id="JAMDNP010000017">
    <property type="protein sequence ID" value="MCY9760855.1"/>
    <property type="molecule type" value="Genomic_DNA"/>
</dbReference>
<evidence type="ECO:0000313" key="3">
    <source>
        <dbReference type="EMBL" id="NOJ71676.1"/>
    </source>
</evidence>
<comment type="caution">
    <text evidence="3">The sequence shown here is derived from an EMBL/GenBank/DDBJ whole genome shotgun (WGS) entry which is preliminary data.</text>
</comment>
<dbReference type="EMBL" id="JABFOR010000016">
    <property type="protein sequence ID" value="NOJ71676.1"/>
    <property type="molecule type" value="Genomic_DNA"/>
</dbReference>
<proteinExistence type="predicted"/>
<dbReference type="Proteomes" id="UP001527181">
    <property type="component" value="Unassembled WGS sequence"/>
</dbReference>
<accession>A0AAP7DJG6</accession>
<dbReference type="Gene3D" id="1.10.1200.10">
    <property type="entry name" value="ACP-like"/>
    <property type="match status" value="1"/>
</dbReference>
<organism evidence="3 4">
    <name type="scientific">Paenibacillus alvei</name>
    <name type="common">Bacillus alvei</name>
    <dbReference type="NCBI Taxonomy" id="44250"/>
    <lineage>
        <taxon>Bacteria</taxon>
        <taxon>Bacillati</taxon>
        <taxon>Bacillota</taxon>
        <taxon>Bacilli</taxon>
        <taxon>Bacillales</taxon>
        <taxon>Paenibacillaceae</taxon>
        <taxon>Paenibacillus</taxon>
    </lineage>
</organism>
<dbReference type="RefSeq" id="WP_005550891.1">
    <property type="nucleotide sequence ID" value="NZ_JABFOR010000016.1"/>
</dbReference>
<dbReference type="GeneID" id="94490677"/>